<reference evidence="1 2" key="1">
    <citation type="journal article" date="2021" name="Elife">
        <title>Chloroplast acquisition without the gene transfer in kleptoplastic sea slugs, Plakobranchus ocellatus.</title>
        <authorList>
            <person name="Maeda T."/>
            <person name="Takahashi S."/>
            <person name="Yoshida T."/>
            <person name="Shimamura S."/>
            <person name="Takaki Y."/>
            <person name="Nagai Y."/>
            <person name="Toyoda A."/>
            <person name="Suzuki Y."/>
            <person name="Arimoto A."/>
            <person name="Ishii H."/>
            <person name="Satoh N."/>
            <person name="Nishiyama T."/>
            <person name="Hasebe M."/>
            <person name="Maruyama T."/>
            <person name="Minagawa J."/>
            <person name="Obokata J."/>
            <person name="Shigenobu S."/>
        </authorList>
    </citation>
    <scope>NUCLEOTIDE SEQUENCE [LARGE SCALE GENOMIC DNA]</scope>
</reference>
<dbReference type="EMBL" id="BMAT01004708">
    <property type="protein sequence ID" value="GFR78638.1"/>
    <property type="molecule type" value="Genomic_DNA"/>
</dbReference>
<comment type="caution">
    <text evidence="1">The sequence shown here is derived from an EMBL/GenBank/DDBJ whole genome shotgun (WGS) entry which is preliminary data.</text>
</comment>
<keyword evidence="2" id="KW-1185">Reference proteome</keyword>
<feature type="non-terminal residue" evidence="1">
    <location>
        <position position="1"/>
    </location>
</feature>
<dbReference type="AlphaFoldDB" id="A0AAV4FYW8"/>
<sequence>RGIIAPLDVPFDGNVPWSTNDTFKWVTQTVFKGPKWYLYEDNLQRLLLHASSRFTETLRLNPRGATTAHVVLFSPDSDPVVDVVNVAMNCEADDEVWDDEIPSPPAAKRLKRERGKGVVTTTLRGLLAIVNSGKLYSEYTISTLKHPFTLSETSSGGDRVIRYDSSRLKKSFSTGKRKRGYSL</sequence>
<proteinExistence type="predicted"/>
<name>A0AAV4FYW8_9GAST</name>
<evidence type="ECO:0000313" key="2">
    <source>
        <dbReference type="Proteomes" id="UP000762676"/>
    </source>
</evidence>
<organism evidence="1 2">
    <name type="scientific">Elysia marginata</name>
    <dbReference type="NCBI Taxonomy" id="1093978"/>
    <lineage>
        <taxon>Eukaryota</taxon>
        <taxon>Metazoa</taxon>
        <taxon>Spiralia</taxon>
        <taxon>Lophotrochozoa</taxon>
        <taxon>Mollusca</taxon>
        <taxon>Gastropoda</taxon>
        <taxon>Heterobranchia</taxon>
        <taxon>Euthyneura</taxon>
        <taxon>Panpulmonata</taxon>
        <taxon>Sacoglossa</taxon>
        <taxon>Placobranchoidea</taxon>
        <taxon>Plakobranchidae</taxon>
        <taxon>Elysia</taxon>
    </lineage>
</organism>
<accession>A0AAV4FYW8</accession>
<protein>
    <submittedName>
        <fullName evidence="1">Uncharacterized protein</fullName>
    </submittedName>
</protein>
<gene>
    <name evidence="1" type="ORF">ElyMa_002267500</name>
</gene>
<evidence type="ECO:0000313" key="1">
    <source>
        <dbReference type="EMBL" id="GFR78638.1"/>
    </source>
</evidence>
<dbReference type="Proteomes" id="UP000762676">
    <property type="component" value="Unassembled WGS sequence"/>
</dbReference>